<proteinExistence type="predicted"/>
<reference evidence="2" key="1">
    <citation type="journal article" date="2019" name="Int. J. Syst. Evol. Microbiol.">
        <title>The Global Catalogue of Microorganisms (GCM) 10K type strain sequencing project: providing services to taxonomists for standard genome sequencing and annotation.</title>
        <authorList>
            <consortium name="The Broad Institute Genomics Platform"/>
            <consortium name="The Broad Institute Genome Sequencing Center for Infectious Disease"/>
            <person name="Wu L."/>
            <person name="Ma J."/>
        </authorList>
    </citation>
    <scope>NUCLEOTIDE SEQUENCE [LARGE SCALE GENOMIC DNA]</scope>
    <source>
        <strain evidence="2">NBRC 108730</strain>
    </source>
</reference>
<keyword evidence="2" id="KW-1185">Reference proteome</keyword>
<organism evidence="1 2">
    <name type="scientific">Angustibacter aerolatus</name>
    <dbReference type="NCBI Taxonomy" id="1162965"/>
    <lineage>
        <taxon>Bacteria</taxon>
        <taxon>Bacillati</taxon>
        <taxon>Actinomycetota</taxon>
        <taxon>Actinomycetes</taxon>
        <taxon>Kineosporiales</taxon>
        <taxon>Kineosporiaceae</taxon>
    </lineage>
</organism>
<dbReference type="EMBL" id="BSUZ01000001">
    <property type="protein sequence ID" value="GMA86767.1"/>
    <property type="molecule type" value="Genomic_DNA"/>
</dbReference>
<gene>
    <name evidence="1" type="ORF">GCM10025868_20170</name>
</gene>
<dbReference type="Proteomes" id="UP001157017">
    <property type="component" value="Unassembled WGS sequence"/>
</dbReference>
<name>A0ABQ6JG56_9ACTN</name>
<comment type="caution">
    <text evidence="1">The sequence shown here is derived from an EMBL/GenBank/DDBJ whole genome shotgun (WGS) entry which is preliminary data.</text>
</comment>
<dbReference type="PROSITE" id="PS51257">
    <property type="entry name" value="PROKAR_LIPOPROTEIN"/>
    <property type="match status" value="1"/>
</dbReference>
<sequence>MVICLRLPAGAVNGTQVTSGCPLIRLVERAVRGVDDHDVLGDARLVVAQHVERLGERALVLADDDDGGPVARHE</sequence>
<accession>A0ABQ6JG56</accession>
<evidence type="ECO:0000313" key="1">
    <source>
        <dbReference type="EMBL" id="GMA86767.1"/>
    </source>
</evidence>
<protein>
    <submittedName>
        <fullName evidence="1">Uncharacterized protein</fullName>
    </submittedName>
</protein>
<evidence type="ECO:0000313" key="2">
    <source>
        <dbReference type="Proteomes" id="UP001157017"/>
    </source>
</evidence>